<sequence length="246" mass="28184">MEEIPYRNTKLLIQTIPKDTLLFRLVKRPLDDLRGVQLDDGTRCLIPNYNVFFYPNPFAIKLTLGKWFKKEDAGNTMYAYILTRDIRVIKLLKPSKYSRGNKGTKRNFLKTCSTVPKGCMPNSLSSYDPCLSDTIIKKYPDVVGMLGIPAADSRALKKSLKKTSKKVSKFFKMAEDSLGVKGIPELVLHPLSKRPAKDVITNESDSLENNYKVLTKFNINDEAKLLTFMEKHTLYNPETFFYSYTE</sequence>
<proteinExistence type="predicted"/>
<name>A0A6C0F2N0_9ZZZZ</name>
<dbReference type="EMBL" id="MN739026">
    <property type="protein sequence ID" value="QHT35748.1"/>
    <property type="molecule type" value="Genomic_DNA"/>
</dbReference>
<protein>
    <submittedName>
        <fullName evidence="1">Uncharacterized protein</fullName>
    </submittedName>
</protein>
<reference evidence="1" key="1">
    <citation type="journal article" date="2020" name="Nature">
        <title>Giant virus diversity and host interactions through global metagenomics.</title>
        <authorList>
            <person name="Schulz F."/>
            <person name="Roux S."/>
            <person name="Paez-Espino D."/>
            <person name="Jungbluth S."/>
            <person name="Walsh D.A."/>
            <person name="Denef V.J."/>
            <person name="McMahon K.D."/>
            <person name="Konstantinidis K.T."/>
            <person name="Eloe-Fadrosh E.A."/>
            <person name="Kyrpides N.C."/>
            <person name="Woyke T."/>
        </authorList>
    </citation>
    <scope>NUCLEOTIDE SEQUENCE</scope>
    <source>
        <strain evidence="1">GVMAG-M-3300009181-41</strain>
    </source>
</reference>
<accession>A0A6C0F2N0</accession>
<organism evidence="1">
    <name type="scientific">viral metagenome</name>
    <dbReference type="NCBI Taxonomy" id="1070528"/>
    <lineage>
        <taxon>unclassified sequences</taxon>
        <taxon>metagenomes</taxon>
        <taxon>organismal metagenomes</taxon>
    </lineage>
</organism>
<dbReference type="AlphaFoldDB" id="A0A6C0F2N0"/>
<evidence type="ECO:0000313" key="1">
    <source>
        <dbReference type="EMBL" id="QHT35748.1"/>
    </source>
</evidence>